<dbReference type="HOGENOM" id="CLU_1033847_0_0_0"/>
<name>Q6MAY8_PARUW</name>
<proteinExistence type="predicted"/>
<organism evidence="1 2">
    <name type="scientific">Protochlamydia amoebophila (strain UWE25)</name>
    <dbReference type="NCBI Taxonomy" id="264201"/>
    <lineage>
        <taxon>Bacteria</taxon>
        <taxon>Pseudomonadati</taxon>
        <taxon>Chlamydiota</taxon>
        <taxon>Chlamydiia</taxon>
        <taxon>Parachlamydiales</taxon>
        <taxon>Parachlamydiaceae</taxon>
        <taxon>Candidatus Protochlamydia</taxon>
    </lineage>
</organism>
<reference evidence="1 2" key="1">
    <citation type="journal article" date="2004" name="Science">
        <title>Illuminating the evolutionary history of chlamydiae.</title>
        <authorList>
            <person name="Horn M."/>
            <person name="Collingro A."/>
            <person name="Schmitz-Esser S."/>
            <person name="Beier C.L."/>
            <person name="Purkhold U."/>
            <person name="Fartmann B."/>
            <person name="Brandt P."/>
            <person name="Nyakatura G.J."/>
            <person name="Droege M."/>
            <person name="Frishman D."/>
            <person name="Rattei T."/>
            <person name="Mewes H."/>
            <person name="Wagner M."/>
        </authorList>
    </citation>
    <scope>NUCLEOTIDE SEQUENCE [LARGE SCALE GENOMIC DNA]</scope>
    <source>
        <strain evidence="1 2">UWE25</strain>
    </source>
</reference>
<dbReference type="OrthoDB" id="9768004at2"/>
<dbReference type="AlphaFoldDB" id="Q6MAY8"/>
<dbReference type="eggNOG" id="COG1262">
    <property type="taxonomic scope" value="Bacteria"/>
</dbReference>
<protein>
    <submittedName>
        <fullName evidence="1">Uncharacterized protein</fullName>
    </submittedName>
</protein>
<dbReference type="STRING" id="264201.pc1537"/>
<accession>Q6MAY8</accession>
<evidence type="ECO:0000313" key="1">
    <source>
        <dbReference type="EMBL" id="CAF24261.1"/>
    </source>
</evidence>
<dbReference type="EMBL" id="BX908798">
    <property type="protein sequence ID" value="CAF24261.1"/>
    <property type="molecule type" value="Genomic_DNA"/>
</dbReference>
<dbReference type="KEGG" id="pcu:PC_RS07370"/>
<keyword evidence="2" id="KW-1185">Reference proteome</keyword>
<dbReference type="Proteomes" id="UP000000529">
    <property type="component" value="Chromosome"/>
</dbReference>
<dbReference type="RefSeq" id="WP_011176083.1">
    <property type="nucleotide sequence ID" value="NC_005861.2"/>
</dbReference>
<gene>
    <name evidence="1" type="ORF">PC_RS07370</name>
</gene>
<evidence type="ECO:0000313" key="2">
    <source>
        <dbReference type="Proteomes" id="UP000000529"/>
    </source>
</evidence>
<sequence length="269" mass="30620">MESLIYLLTVLLFCFAPVINLLGEQTQTNKVGTLIVNYQTNEKGHRLDRVRFWLINENNEKTLYPKKDDFLANTHTSSERTVVISHLPIGQYRIEFVLPNADDFFEEIPVRKIILTSEAVLKVDQEIHIRHKTAHDVAMSDFKVPNSTLSINNLKVFSPSFSYSLLPRYIFSSESIPLKMARFSLTVNRSVSWKLLLNGQIIHSSIGSITNLPIPPGKHYYVIAEELAGYTTKTIPSSSFDIAPDEKVLIKIFYQKDSGYVNSKHTTAK</sequence>